<organism evidence="12 13">
    <name type="scientific">Actinoplanes philippinensis</name>
    <dbReference type="NCBI Taxonomy" id="35752"/>
    <lineage>
        <taxon>Bacteria</taxon>
        <taxon>Bacillati</taxon>
        <taxon>Actinomycetota</taxon>
        <taxon>Actinomycetes</taxon>
        <taxon>Micromonosporales</taxon>
        <taxon>Micromonosporaceae</taxon>
        <taxon>Actinoplanes</taxon>
    </lineage>
</organism>
<evidence type="ECO:0000256" key="8">
    <source>
        <dbReference type="ARBA" id="ARBA00023326"/>
    </source>
</evidence>
<dbReference type="Gene3D" id="3.20.20.80">
    <property type="entry name" value="Glycosidases"/>
    <property type="match status" value="1"/>
</dbReference>
<dbReference type="GO" id="GO:0045493">
    <property type="term" value="P:xylan catabolic process"/>
    <property type="evidence" value="ECO:0007669"/>
    <property type="project" value="UniProtKB-KW"/>
</dbReference>
<feature type="domain" description="GH10" evidence="11">
    <location>
        <begin position="65"/>
        <end position="380"/>
    </location>
</feature>
<keyword evidence="4" id="KW-0732">Signal</keyword>
<comment type="similarity">
    <text evidence="2 9">Belongs to the glycosyl hydrolase 10 (cellulase F) family.</text>
</comment>
<reference evidence="12 13" key="1">
    <citation type="submission" date="2016-10" db="EMBL/GenBank/DDBJ databases">
        <authorList>
            <person name="de Groot N.N."/>
        </authorList>
    </citation>
    <scope>NUCLEOTIDE SEQUENCE [LARGE SCALE GENOMIC DNA]</scope>
    <source>
        <strain evidence="12 13">DSM 43019</strain>
    </source>
</reference>
<dbReference type="PANTHER" id="PTHR31490">
    <property type="entry name" value="GLYCOSYL HYDROLASE"/>
    <property type="match status" value="1"/>
</dbReference>
<keyword evidence="8 9" id="KW-0624">Polysaccharide degradation</keyword>
<evidence type="ECO:0000256" key="7">
    <source>
        <dbReference type="ARBA" id="ARBA00023295"/>
    </source>
</evidence>
<evidence type="ECO:0000256" key="4">
    <source>
        <dbReference type="ARBA" id="ARBA00022729"/>
    </source>
</evidence>
<evidence type="ECO:0000313" key="13">
    <source>
        <dbReference type="Proteomes" id="UP000199645"/>
    </source>
</evidence>
<dbReference type="EMBL" id="FONV01000007">
    <property type="protein sequence ID" value="SFF21107.1"/>
    <property type="molecule type" value="Genomic_DNA"/>
</dbReference>
<dbReference type="PANTHER" id="PTHR31490:SF88">
    <property type="entry name" value="BETA-XYLANASE"/>
    <property type="match status" value="1"/>
</dbReference>
<dbReference type="Proteomes" id="UP000199645">
    <property type="component" value="Unassembled WGS sequence"/>
</dbReference>
<dbReference type="InterPro" id="IPR001000">
    <property type="entry name" value="GH10_dom"/>
</dbReference>
<dbReference type="SUPFAM" id="SSF51445">
    <property type="entry name" value="(Trans)glycosidases"/>
    <property type="match status" value="1"/>
</dbReference>
<evidence type="ECO:0000313" key="12">
    <source>
        <dbReference type="EMBL" id="SFF21107.1"/>
    </source>
</evidence>
<keyword evidence="13" id="KW-1185">Reference proteome</keyword>
<dbReference type="Pfam" id="PF00331">
    <property type="entry name" value="Glyco_hydro_10"/>
    <property type="match status" value="1"/>
</dbReference>
<dbReference type="AlphaFoldDB" id="A0A1I2GWE0"/>
<dbReference type="RefSeq" id="WP_177319800.1">
    <property type="nucleotide sequence ID" value="NZ_BOMT01000043.1"/>
</dbReference>
<dbReference type="GO" id="GO:0031176">
    <property type="term" value="F:endo-1,4-beta-xylanase activity"/>
    <property type="evidence" value="ECO:0007669"/>
    <property type="project" value="UniProtKB-EC"/>
</dbReference>
<evidence type="ECO:0000256" key="1">
    <source>
        <dbReference type="ARBA" id="ARBA00000681"/>
    </source>
</evidence>
<keyword evidence="6 9" id="KW-0119">Carbohydrate metabolism</keyword>
<evidence type="ECO:0000256" key="2">
    <source>
        <dbReference type="ARBA" id="ARBA00007495"/>
    </source>
</evidence>
<evidence type="ECO:0000256" key="3">
    <source>
        <dbReference type="ARBA" id="ARBA00022651"/>
    </source>
</evidence>
<evidence type="ECO:0000256" key="9">
    <source>
        <dbReference type="RuleBase" id="RU361174"/>
    </source>
</evidence>
<dbReference type="InterPro" id="IPR017853">
    <property type="entry name" value="GH"/>
</dbReference>
<dbReference type="InterPro" id="IPR044846">
    <property type="entry name" value="GH10"/>
</dbReference>
<keyword evidence="3 12" id="KW-0858">Xylan degradation</keyword>
<evidence type="ECO:0000259" key="11">
    <source>
        <dbReference type="PROSITE" id="PS51760"/>
    </source>
</evidence>
<feature type="region of interest" description="Disordered" evidence="10">
    <location>
        <begin position="39"/>
        <end position="64"/>
    </location>
</feature>
<name>A0A1I2GWE0_9ACTN</name>
<evidence type="ECO:0000256" key="10">
    <source>
        <dbReference type="SAM" id="MobiDB-lite"/>
    </source>
</evidence>
<dbReference type="STRING" id="35752.SAMN05421541_107192"/>
<accession>A0A1I2GWE0</accession>
<evidence type="ECO:0000256" key="5">
    <source>
        <dbReference type="ARBA" id="ARBA00022801"/>
    </source>
</evidence>
<keyword evidence="7 9" id="KW-0326">Glycosidase</keyword>
<dbReference type="EC" id="3.2.1.8" evidence="9"/>
<dbReference type="SMART" id="SM00633">
    <property type="entry name" value="Glyco_10"/>
    <property type="match status" value="1"/>
</dbReference>
<dbReference type="PROSITE" id="PS51760">
    <property type="entry name" value="GH10_2"/>
    <property type="match status" value="1"/>
</dbReference>
<feature type="compositionally biased region" description="Pro residues" evidence="10">
    <location>
        <begin position="41"/>
        <end position="64"/>
    </location>
</feature>
<gene>
    <name evidence="12" type="ORF">SAMN05421541_107192</name>
</gene>
<dbReference type="PRINTS" id="PR00134">
    <property type="entry name" value="GLHYDRLASE10"/>
</dbReference>
<keyword evidence="5 9" id="KW-0378">Hydrolase</keyword>
<comment type="catalytic activity">
    <reaction evidence="1 9">
        <text>Endohydrolysis of (1-&gt;4)-beta-D-xylosidic linkages in xylans.</text>
        <dbReference type="EC" id="3.2.1.8"/>
    </reaction>
</comment>
<sequence length="385" mass="41659">MLEPLHRARASAWAKGWTVLAVLLPLASVVLLLAGTAAAPDPRPQPSPAPSCEPSGPVPGPYCPVPEPGSLRALAAERDLFIGSAASAQALAQDPKYASVLAREFSMVTPEDAMKWPRIEPQAGQHDWSDADRVVEVARANGQTVYGHALLWYASTPAWLADGSLSDAQIREAVHRHIAEEAGRYRGRIWGWDVVNEPLEADGRLRRTAWSKAMGPDWIADAFRAARAADPHAKLFLNEFGVDGDGAKSDAFYELVRGLVKKGVPIDGVGFQSHVDLTPVPEHRVENLRRFAALGLDVAITEVDVRLILPPTAAKLKKQAEVYRRTLQDCLAVPECVSFTVWGFTDRYSWIPNLQSGAGMACLFDAELVPKPAYAAVAGALSRAP</sequence>
<protein>
    <recommendedName>
        <fullName evidence="9">Beta-xylanase</fullName>
        <ecNumber evidence="9">3.2.1.8</ecNumber>
    </recommendedName>
</protein>
<evidence type="ECO:0000256" key="6">
    <source>
        <dbReference type="ARBA" id="ARBA00023277"/>
    </source>
</evidence>
<proteinExistence type="inferred from homology"/>